<dbReference type="OrthoDB" id="7041663at2"/>
<comment type="caution">
    <text evidence="8">The sequence shown here is derived from an EMBL/GenBank/DDBJ whole genome shotgun (WGS) entry which is preliminary data.</text>
</comment>
<evidence type="ECO:0000256" key="1">
    <source>
        <dbReference type="ARBA" id="ARBA00010641"/>
    </source>
</evidence>
<name>A0A5C4NEQ2_9RHOB</name>
<dbReference type="Pfam" id="PF04542">
    <property type="entry name" value="Sigma70_r2"/>
    <property type="match status" value="1"/>
</dbReference>
<evidence type="ECO:0000259" key="7">
    <source>
        <dbReference type="Pfam" id="PF08281"/>
    </source>
</evidence>
<dbReference type="PANTHER" id="PTHR43133:SF58">
    <property type="entry name" value="ECF RNA POLYMERASE SIGMA FACTOR SIGD"/>
    <property type="match status" value="1"/>
</dbReference>
<dbReference type="Proteomes" id="UP000305709">
    <property type="component" value="Unassembled WGS sequence"/>
</dbReference>
<dbReference type="SUPFAM" id="SSF88659">
    <property type="entry name" value="Sigma3 and sigma4 domains of RNA polymerase sigma factors"/>
    <property type="match status" value="1"/>
</dbReference>
<dbReference type="Pfam" id="PF08281">
    <property type="entry name" value="Sigma70_r4_2"/>
    <property type="match status" value="1"/>
</dbReference>
<evidence type="ECO:0000256" key="4">
    <source>
        <dbReference type="ARBA" id="ARBA00023125"/>
    </source>
</evidence>
<protein>
    <submittedName>
        <fullName evidence="8">Sigma-70 family RNA polymerase sigma factor</fullName>
    </submittedName>
</protein>
<evidence type="ECO:0000256" key="3">
    <source>
        <dbReference type="ARBA" id="ARBA00023082"/>
    </source>
</evidence>
<sequence length="181" mass="19973">MRDTESDWAALLRAAKAGDGRAYARFLREVAPVLRGIVRARGQALPVHHHEDIVQEVLLAIHAKRHTWDAGRPLRPWLFAIARHKVADAFRARGARLHLDIADRAEVLPAEPGPDPDAARDAARLLGRLDPRAAEIVRSAHLHDEAPAEIGRRLSMSEGAVRVALHRALKRLGAMTQGSPR</sequence>
<evidence type="ECO:0000256" key="2">
    <source>
        <dbReference type="ARBA" id="ARBA00023015"/>
    </source>
</evidence>
<dbReference type="EMBL" id="VDFV01000005">
    <property type="protein sequence ID" value="TNC73123.1"/>
    <property type="molecule type" value="Genomic_DNA"/>
</dbReference>
<keyword evidence="5" id="KW-0804">Transcription</keyword>
<accession>A0A5C4NEQ2</accession>
<evidence type="ECO:0000256" key="5">
    <source>
        <dbReference type="ARBA" id="ARBA00023163"/>
    </source>
</evidence>
<dbReference type="AlphaFoldDB" id="A0A5C4NEQ2"/>
<evidence type="ECO:0000313" key="8">
    <source>
        <dbReference type="EMBL" id="TNC73123.1"/>
    </source>
</evidence>
<keyword evidence="9" id="KW-1185">Reference proteome</keyword>
<reference evidence="8 9" key="1">
    <citation type="submission" date="2019-06" db="EMBL/GenBank/DDBJ databases">
        <authorList>
            <person name="Jiang L."/>
        </authorList>
    </citation>
    <scope>NUCLEOTIDE SEQUENCE [LARGE SCALE GENOMIC DNA]</scope>
    <source>
        <strain evidence="8 9">YIM 48858</strain>
    </source>
</reference>
<keyword evidence="2" id="KW-0805">Transcription regulation</keyword>
<organism evidence="8 9">
    <name type="scientific">Rubellimicrobium roseum</name>
    <dbReference type="NCBI Taxonomy" id="687525"/>
    <lineage>
        <taxon>Bacteria</taxon>
        <taxon>Pseudomonadati</taxon>
        <taxon>Pseudomonadota</taxon>
        <taxon>Alphaproteobacteria</taxon>
        <taxon>Rhodobacterales</taxon>
        <taxon>Roseobacteraceae</taxon>
        <taxon>Rubellimicrobium</taxon>
    </lineage>
</organism>
<evidence type="ECO:0000259" key="6">
    <source>
        <dbReference type="Pfam" id="PF04542"/>
    </source>
</evidence>
<gene>
    <name evidence="8" type="ORF">FHG71_07315</name>
</gene>
<comment type="similarity">
    <text evidence="1">Belongs to the sigma-70 factor family. ECF subfamily.</text>
</comment>
<feature type="domain" description="RNA polymerase sigma-70 region 2" evidence="6">
    <location>
        <begin position="28"/>
        <end position="94"/>
    </location>
</feature>
<dbReference type="InterPro" id="IPR007627">
    <property type="entry name" value="RNA_pol_sigma70_r2"/>
</dbReference>
<dbReference type="InterPro" id="IPR013249">
    <property type="entry name" value="RNA_pol_sigma70_r4_t2"/>
</dbReference>
<dbReference type="InterPro" id="IPR013324">
    <property type="entry name" value="RNA_pol_sigma_r3/r4-like"/>
</dbReference>
<dbReference type="InterPro" id="IPR036388">
    <property type="entry name" value="WH-like_DNA-bd_sf"/>
</dbReference>
<dbReference type="Gene3D" id="1.10.10.10">
    <property type="entry name" value="Winged helix-like DNA-binding domain superfamily/Winged helix DNA-binding domain"/>
    <property type="match status" value="1"/>
</dbReference>
<dbReference type="SUPFAM" id="SSF88946">
    <property type="entry name" value="Sigma2 domain of RNA polymerase sigma factors"/>
    <property type="match status" value="1"/>
</dbReference>
<dbReference type="PANTHER" id="PTHR43133">
    <property type="entry name" value="RNA POLYMERASE ECF-TYPE SIGMA FACTO"/>
    <property type="match status" value="1"/>
</dbReference>
<keyword evidence="3" id="KW-0731">Sigma factor</keyword>
<evidence type="ECO:0000313" key="9">
    <source>
        <dbReference type="Proteomes" id="UP000305709"/>
    </source>
</evidence>
<keyword evidence="4" id="KW-0238">DNA-binding</keyword>
<dbReference type="InterPro" id="IPR014284">
    <property type="entry name" value="RNA_pol_sigma-70_dom"/>
</dbReference>
<dbReference type="Gene3D" id="1.10.1740.10">
    <property type="match status" value="1"/>
</dbReference>
<dbReference type="GO" id="GO:0003677">
    <property type="term" value="F:DNA binding"/>
    <property type="evidence" value="ECO:0007669"/>
    <property type="project" value="UniProtKB-KW"/>
</dbReference>
<dbReference type="InterPro" id="IPR039425">
    <property type="entry name" value="RNA_pol_sigma-70-like"/>
</dbReference>
<dbReference type="InterPro" id="IPR013325">
    <property type="entry name" value="RNA_pol_sigma_r2"/>
</dbReference>
<proteinExistence type="inferred from homology"/>
<feature type="domain" description="RNA polymerase sigma factor 70 region 4 type 2" evidence="7">
    <location>
        <begin position="123"/>
        <end position="172"/>
    </location>
</feature>
<dbReference type="NCBIfam" id="TIGR02937">
    <property type="entry name" value="sigma70-ECF"/>
    <property type="match status" value="1"/>
</dbReference>
<dbReference type="GO" id="GO:0006352">
    <property type="term" value="P:DNA-templated transcription initiation"/>
    <property type="evidence" value="ECO:0007669"/>
    <property type="project" value="InterPro"/>
</dbReference>
<dbReference type="GO" id="GO:0016987">
    <property type="term" value="F:sigma factor activity"/>
    <property type="evidence" value="ECO:0007669"/>
    <property type="project" value="UniProtKB-KW"/>
</dbReference>